<accession>X6NNC1</accession>
<name>X6NNC1_RETFI</name>
<proteinExistence type="predicted"/>
<comment type="caution">
    <text evidence="1">The sequence shown here is derived from an EMBL/GenBank/DDBJ whole genome shotgun (WGS) entry which is preliminary data.</text>
</comment>
<organism evidence="1 2">
    <name type="scientific">Reticulomyxa filosa</name>
    <dbReference type="NCBI Taxonomy" id="46433"/>
    <lineage>
        <taxon>Eukaryota</taxon>
        <taxon>Sar</taxon>
        <taxon>Rhizaria</taxon>
        <taxon>Retaria</taxon>
        <taxon>Foraminifera</taxon>
        <taxon>Monothalamids</taxon>
        <taxon>Reticulomyxidae</taxon>
        <taxon>Reticulomyxa</taxon>
    </lineage>
</organism>
<gene>
    <name evidence="1" type="ORF">RFI_09645</name>
</gene>
<protein>
    <submittedName>
        <fullName evidence="1">Uncharacterized protein</fullName>
    </submittedName>
</protein>
<dbReference type="AlphaFoldDB" id="X6NNC1"/>
<evidence type="ECO:0000313" key="1">
    <source>
        <dbReference type="EMBL" id="ETO27486.1"/>
    </source>
</evidence>
<evidence type="ECO:0000313" key="2">
    <source>
        <dbReference type="Proteomes" id="UP000023152"/>
    </source>
</evidence>
<sequence>METLCSKEKFENFEILSRFFDRMRAHCPHPEQFTKPKELKPLLKPFEEIQQKRKLLRHFFSHCEITENYLGNDLRALYQLNLEINHWNGMNLRAVLNKSWGFLDSAKNALEAFQKASSSDIWLSMWRSLVVEQQQFWNMKNLQHLNTFMLCEWIRENATELLQTLTTNVLEGYIQKVLEYDIDGTHMDGLKVKDYEKLLGLLFPNKDYSNQDKDITVRLCNLITKRVIKLSFFKKIKINHFQCANERNTHKKKKKKRKEKFEEMKKLSENQKKFFIPTIVDLQKK</sequence>
<keyword evidence="2" id="KW-1185">Reference proteome</keyword>
<dbReference type="Proteomes" id="UP000023152">
    <property type="component" value="Unassembled WGS sequence"/>
</dbReference>
<dbReference type="EMBL" id="ASPP01007227">
    <property type="protein sequence ID" value="ETO27486.1"/>
    <property type="molecule type" value="Genomic_DNA"/>
</dbReference>
<reference evidence="1 2" key="1">
    <citation type="journal article" date="2013" name="Curr. Biol.">
        <title>The Genome of the Foraminiferan Reticulomyxa filosa.</title>
        <authorList>
            <person name="Glockner G."/>
            <person name="Hulsmann N."/>
            <person name="Schleicher M."/>
            <person name="Noegel A.A."/>
            <person name="Eichinger L."/>
            <person name="Gallinger C."/>
            <person name="Pawlowski J."/>
            <person name="Sierra R."/>
            <person name="Euteneuer U."/>
            <person name="Pillet L."/>
            <person name="Moustafa A."/>
            <person name="Platzer M."/>
            <person name="Groth M."/>
            <person name="Szafranski K."/>
            <person name="Schliwa M."/>
        </authorList>
    </citation>
    <scope>NUCLEOTIDE SEQUENCE [LARGE SCALE GENOMIC DNA]</scope>
</reference>